<gene>
    <name evidence="1" type="ORF">CJF43_12995</name>
</gene>
<reference evidence="1 2" key="1">
    <citation type="submission" date="2017-08" db="EMBL/GenBank/DDBJ databases">
        <title>Genomic and metabolic characterisation of spoilage-associated Pseudomonas species.</title>
        <authorList>
            <person name="Stanborough T."/>
            <person name="Fegan N."/>
            <person name="Powell S.M."/>
            <person name="Singh T."/>
            <person name="Tamplin M.L."/>
            <person name="Chandry P.S."/>
        </authorList>
    </citation>
    <scope>NUCLEOTIDE SEQUENCE [LARGE SCALE GENOMIC DNA]</scope>
    <source>
        <strain evidence="1 2">F1820</strain>
    </source>
</reference>
<dbReference type="AlphaFoldDB" id="A0A266LV93"/>
<dbReference type="RefSeq" id="WP_095029550.1">
    <property type="nucleotide sequence ID" value="NZ_NQKL01000009.1"/>
</dbReference>
<evidence type="ECO:0000313" key="1">
    <source>
        <dbReference type="EMBL" id="OZY41205.1"/>
    </source>
</evidence>
<evidence type="ECO:0000313" key="2">
    <source>
        <dbReference type="Proteomes" id="UP000216113"/>
    </source>
</evidence>
<proteinExistence type="predicted"/>
<dbReference type="Pfam" id="PF19619">
    <property type="entry name" value="DUF6124"/>
    <property type="match status" value="1"/>
</dbReference>
<sequence>MTPITKIPVETEPDDGLESIKDSIATQRALDYYLKPPVSQHIPEKKVFQVSNDVSQEEALVLASDYLRCAITSAQGASEQQQGSERDLLLSLVFLMESSRQLVDRAIDMQQLPAR</sequence>
<dbReference type="EMBL" id="NQKL01000009">
    <property type="protein sequence ID" value="OZY41205.1"/>
    <property type="molecule type" value="Genomic_DNA"/>
</dbReference>
<accession>A0A266LV93</accession>
<comment type="caution">
    <text evidence="1">The sequence shown here is derived from an EMBL/GenBank/DDBJ whole genome shotgun (WGS) entry which is preliminary data.</text>
</comment>
<organism evidence="1 2">
    <name type="scientific">Pseudomonas fragi</name>
    <dbReference type="NCBI Taxonomy" id="296"/>
    <lineage>
        <taxon>Bacteria</taxon>
        <taxon>Pseudomonadati</taxon>
        <taxon>Pseudomonadota</taxon>
        <taxon>Gammaproteobacteria</taxon>
        <taxon>Pseudomonadales</taxon>
        <taxon>Pseudomonadaceae</taxon>
        <taxon>Pseudomonas</taxon>
    </lineage>
</organism>
<name>A0A266LV93_PSEFR</name>
<dbReference type="Proteomes" id="UP000216113">
    <property type="component" value="Unassembled WGS sequence"/>
</dbReference>
<protein>
    <submittedName>
        <fullName evidence="1">DUF3077 domain-containing protein</fullName>
    </submittedName>
</protein>